<proteinExistence type="inferred from homology"/>
<feature type="compositionally biased region" description="Acidic residues" evidence="2">
    <location>
        <begin position="186"/>
        <end position="202"/>
    </location>
</feature>
<dbReference type="AlphaFoldDB" id="A0AAD5TME3"/>
<feature type="compositionally biased region" description="Polar residues" evidence="2">
    <location>
        <begin position="249"/>
        <end position="259"/>
    </location>
</feature>
<comment type="similarity">
    <text evidence="1">Belongs to the CFAP97 family.</text>
</comment>
<feature type="region of interest" description="Disordered" evidence="2">
    <location>
        <begin position="118"/>
        <end position="265"/>
    </location>
</feature>
<accession>A0AAD5TME3</accession>
<feature type="compositionally biased region" description="Low complexity" evidence="2">
    <location>
        <begin position="234"/>
        <end position="247"/>
    </location>
</feature>
<name>A0AAD5TME3_9FUNG</name>
<dbReference type="Pfam" id="PF13879">
    <property type="entry name" value="Hmw_CFAP97"/>
    <property type="match status" value="1"/>
</dbReference>
<dbReference type="Proteomes" id="UP001212152">
    <property type="component" value="Unassembled WGS sequence"/>
</dbReference>
<evidence type="ECO:0000256" key="1">
    <source>
        <dbReference type="ARBA" id="ARBA00008315"/>
    </source>
</evidence>
<protein>
    <submittedName>
        <fullName evidence="3">Uncharacterized protein</fullName>
    </submittedName>
</protein>
<sequence>MVWRLYEIERNNHILLDRIAFQMQTPSTLHAPPAAHSAASHYPGSVSLHGPKRAQELKNIARENEHIMQRIEDKAPNYCRTDWGIERCRNLNYLRNITAFSESYERVLDKHCEVEKEGPRRGRSAVPHVVANKTKVSPRAATAGGGGNGSAAAGRQPEESWIPKLSKTGRPLTAVNPMRGLLSESGTDDNDSSVIGDSEDPSDIYAESQQSGEKLPVLASSRPTSAAVGSRPTSAALSARPLSALRPTSAATRDTTGTFDSHGDA</sequence>
<dbReference type="PANTHER" id="PTHR23035:SF2">
    <property type="entry name" value="KIAA1430 HOMOLOGUE"/>
    <property type="match status" value="1"/>
</dbReference>
<evidence type="ECO:0000313" key="4">
    <source>
        <dbReference type="Proteomes" id="UP001212152"/>
    </source>
</evidence>
<evidence type="ECO:0000256" key="2">
    <source>
        <dbReference type="SAM" id="MobiDB-lite"/>
    </source>
</evidence>
<evidence type="ECO:0000313" key="3">
    <source>
        <dbReference type="EMBL" id="KAJ3179574.1"/>
    </source>
</evidence>
<dbReference type="InterPro" id="IPR029488">
    <property type="entry name" value="Hmw/CFAP97"/>
</dbReference>
<dbReference type="PANTHER" id="PTHR23035">
    <property type="entry name" value="CILIA- AND FLAGELLA-ASSOCIATED PROTEIN 97-RELATED"/>
    <property type="match status" value="1"/>
</dbReference>
<keyword evidence="4" id="KW-1185">Reference proteome</keyword>
<dbReference type="EMBL" id="JADGJQ010000020">
    <property type="protein sequence ID" value="KAJ3179574.1"/>
    <property type="molecule type" value="Genomic_DNA"/>
</dbReference>
<comment type="caution">
    <text evidence="3">The sequence shown here is derived from an EMBL/GenBank/DDBJ whole genome shotgun (WGS) entry which is preliminary data.</text>
</comment>
<dbReference type="InterPro" id="IPR038791">
    <property type="entry name" value="Cfap97/Hemingway"/>
</dbReference>
<organism evidence="3 4">
    <name type="scientific">Geranomyces variabilis</name>
    <dbReference type="NCBI Taxonomy" id="109894"/>
    <lineage>
        <taxon>Eukaryota</taxon>
        <taxon>Fungi</taxon>
        <taxon>Fungi incertae sedis</taxon>
        <taxon>Chytridiomycota</taxon>
        <taxon>Chytridiomycota incertae sedis</taxon>
        <taxon>Chytridiomycetes</taxon>
        <taxon>Spizellomycetales</taxon>
        <taxon>Powellomycetaceae</taxon>
        <taxon>Geranomyces</taxon>
    </lineage>
</organism>
<gene>
    <name evidence="3" type="ORF">HDU87_002780</name>
</gene>
<reference evidence="3" key="1">
    <citation type="submission" date="2020-05" db="EMBL/GenBank/DDBJ databases">
        <title>Phylogenomic resolution of chytrid fungi.</title>
        <authorList>
            <person name="Stajich J.E."/>
            <person name="Amses K."/>
            <person name="Simmons R."/>
            <person name="Seto K."/>
            <person name="Myers J."/>
            <person name="Bonds A."/>
            <person name="Quandt C.A."/>
            <person name="Barry K."/>
            <person name="Liu P."/>
            <person name="Grigoriev I."/>
            <person name="Longcore J.E."/>
            <person name="James T.Y."/>
        </authorList>
    </citation>
    <scope>NUCLEOTIDE SEQUENCE</scope>
    <source>
        <strain evidence="3">JEL0379</strain>
    </source>
</reference>